<keyword evidence="3" id="KW-0418">Kinase</keyword>
<feature type="region of interest" description="Disordered" evidence="5">
    <location>
        <begin position="457"/>
        <end position="478"/>
    </location>
</feature>
<dbReference type="GO" id="GO:0005524">
    <property type="term" value="F:ATP binding"/>
    <property type="evidence" value="ECO:0007669"/>
    <property type="project" value="UniProtKB-KW"/>
</dbReference>
<dbReference type="InterPro" id="IPR000719">
    <property type="entry name" value="Prot_kinase_dom"/>
</dbReference>
<dbReference type="PANTHER" id="PTHR11042:SF190">
    <property type="entry name" value="MITOSIS INHIBITOR PROTEIN KINASE MIK1"/>
    <property type="match status" value="1"/>
</dbReference>
<dbReference type="STRING" id="503106.A0A218ZHV1"/>
<name>A0A218ZHV1_9HELO</name>
<comment type="caution">
    <text evidence="7">The sequence shown here is derived from an EMBL/GenBank/DDBJ whole genome shotgun (WGS) entry which is preliminary data.</text>
</comment>
<keyword evidence="8" id="KW-1185">Reference proteome</keyword>
<feature type="region of interest" description="Disordered" evidence="5">
    <location>
        <begin position="646"/>
        <end position="691"/>
    </location>
</feature>
<dbReference type="Proteomes" id="UP000242519">
    <property type="component" value="Unassembled WGS sequence"/>
</dbReference>
<dbReference type="SUPFAM" id="SSF56112">
    <property type="entry name" value="Protein kinase-like (PK-like)"/>
    <property type="match status" value="1"/>
</dbReference>
<evidence type="ECO:0000256" key="1">
    <source>
        <dbReference type="ARBA" id="ARBA00022679"/>
    </source>
</evidence>
<keyword evidence="4" id="KW-0067">ATP-binding</keyword>
<dbReference type="InParanoid" id="A0A218ZHV1"/>
<proteinExistence type="predicted"/>
<evidence type="ECO:0000256" key="5">
    <source>
        <dbReference type="SAM" id="MobiDB-lite"/>
    </source>
</evidence>
<dbReference type="OrthoDB" id="4062651at2759"/>
<evidence type="ECO:0000313" key="7">
    <source>
        <dbReference type="EMBL" id="OWP07352.1"/>
    </source>
</evidence>
<feature type="domain" description="Protein kinase" evidence="6">
    <location>
        <begin position="178"/>
        <end position="536"/>
    </location>
</feature>
<evidence type="ECO:0000259" key="6">
    <source>
        <dbReference type="PROSITE" id="PS50011"/>
    </source>
</evidence>
<evidence type="ECO:0000256" key="3">
    <source>
        <dbReference type="ARBA" id="ARBA00022777"/>
    </source>
</evidence>
<dbReference type="InterPro" id="IPR050339">
    <property type="entry name" value="CC_SR_Kinase"/>
</dbReference>
<evidence type="ECO:0000313" key="8">
    <source>
        <dbReference type="Proteomes" id="UP000242519"/>
    </source>
</evidence>
<dbReference type="SMART" id="SM00220">
    <property type="entry name" value="S_TKc"/>
    <property type="match status" value="1"/>
</dbReference>
<dbReference type="GO" id="GO:0005737">
    <property type="term" value="C:cytoplasm"/>
    <property type="evidence" value="ECO:0007669"/>
    <property type="project" value="TreeGrafter"/>
</dbReference>
<evidence type="ECO:0000256" key="2">
    <source>
        <dbReference type="ARBA" id="ARBA00022741"/>
    </source>
</evidence>
<keyword evidence="1" id="KW-0808">Transferase</keyword>
<gene>
    <name evidence="7" type="ORF">B2J93_6131</name>
</gene>
<dbReference type="PROSITE" id="PS50011">
    <property type="entry name" value="PROTEIN_KINASE_DOM"/>
    <property type="match status" value="1"/>
</dbReference>
<dbReference type="Gene3D" id="1.10.510.10">
    <property type="entry name" value="Transferase(Phosphotransferase) domain 1"/>
    <property type="match status" value="1"/>
</dbReference>
<reference evidence="7 8" key="1">
    <citation type="submission" date="2017-04" db="EMBL/GenBank/DDBJ databases">
        <title>Draft genome sequence of Marssonina coronaria NL1: causal agent of apple blotch.</title>
        <authorList>
            <person name="Cheng Q."/>
        </authorList>
    </citation>
    <scope>NUCLEOTIDE SEQUENCE [LARGE SCALE GENOMIC DNA]</scope>
    <source>
        <strain evidence="7 8">NL1</strain>
    </source>
</reference>
<keyword evidence="2" id="KW-0547">Nucleotide-binding</keyword>
<dbReference type="EMBL" id="MZNU01000006">
    <property type="protein sequence ID" value="OWP07352.1"/>
    <property type="molecule type" value="Genomic_DNA"/>
</dbReference>
<evidence type="ECO:0000256" key="4">
    <source>
        <dbReference type="ARBA" id="ARBA00022840"/>
    </source>
</evidence>
<dbReference type="GO" id="GO:0110031">
    <property type="term" value="P:negative regulation of G2/MI transition of meiotic cell cycle"/>
    <property type="evidence" value="ECO:0007669"/>
    <property type="project" value="TreeGrafter"/>
</dbReference>
<dbReference type="GO" id="GO:0005634">
    <property type="term" value="C:nucleus"/>
    <property type="evidence" value="ECO:0007669"/>
    <property type="project" value="TreeGrafter"/>
</dbReference>
<sequence length="691" mass="76599">MDYRRTSLAASRQQHASGNSHIYASFAGGGPNQQPHGNIYDIPATMWWDDERIDATVDRQFVLSKLRPDEQLRLDEPLGFGDSLTDDTYMEWIELKAKRMFLILVDLDVPDQIFGVIDDSWDDDDLPVPFDQVERLQLTPEKDEKLENRFFQRQFIYLLRNVQKGEHQYYNDEEVVPLELAEKRPVGAVAGLIQSNIDKVHLPGRPDDLFVRRRIPLGITPGLLPKEDFLSGLETMKSFEHDHLTSLWASYSHQGSAYLLLTPVNESSFKCFLNATPPSIKILAKQDRRILMLNWIHCLADAISFLHSKGLAHRAIKPSNILLDIDNHIFFSDSSIFSGEKPGFDKEAYDYQAPEQLARPPPAPSFSRPKTSGRSTIPLNAFGFSATQKNVLTSNDAPSIYTSSSGTGSTLSTSSSTSSICPVVKYDPQKADIYSLGAIYLEIMTFFMKRNSRNFASHRSSKNITPGRGGGLPDASFHKNPRQVESWMGILAKEGKKKEDKVFRSVSHILALIERMMSANPAKRPSAQDVQENVYCILVEYCGLGPSADSPGKIHCTVRETEENEWNFGFDQLRLASQRAAAEACASVNPVMANRCTTGATGAVAYSLERATSVVSSVAWGPGPSSPTIPMSPGFVRVPTRDEDIMSVSSGNKSRSSEGKSRSRGTSLRSGMQSGKAKAKSKAWQAPVYAG</sequence>
<dbReference type="AlphaFoldDB" id="A0A218ZHV1"/>
<dbReference type="GO" id="GO:0004713">
    <property type="term" value="F:protein tyrosine kinase activity"/>
    <property type="evidence" value="ECO:0007669"/>
    <property type="project" value="TreeGrafter"/>
</dbReference>
<dbReference type="InterPro" id="IPR011009">
    <property type="entry name" value="Kinase-like_dom_sf"/>
</dbReference>
<protein>
    <recommendedName>
        <fullName evidence="6">Protein kinase domain-containing protein</fullName>
    </recommendedName>
</protein>
<organism evidence="7 8">
    <name type="scientific">Diplocarpon coronariae</name>
    <dbReference type="NCBI Taxonomy" id="2795749"/>
    <lineage>
        <taxon>Eukaryota</taxon>
        <taxon>Fungi</taxon>
        <taxon>Dikarya</taxon>
        <taxon>Ascomycota</taxon>
        <taxon>Pezizomycotina</taxon>
        <taxon>Leotiomycetes</taxon>
        <taxon>Helotiales</taxon>
        <taxon>Drepanopezizaceae</taxon>
        <taxon>Diplocarpon</taxon>
    </lineage>
</organism>
<dbReference type="Pfam" id="PF00069">
    <property type="entry name" value="Pkinase"/>
    <property type="match status" value="1"/>
</dbReference>
<accession>A0A218ZHV1</accession>
<dbReference type="PANTHER" id="PTHR11042">
    <property type="entry name" value="EUKARYOTIC TRANSLATION INITIATION FACTOR 2-ALPHA KINASE EIF2-ALPHA KINASE -RELATED"/>
    <property type="match status" value="1"/>
</dbReference>